<gene>
    <name evidence="12" type="primary">srkA</name>
    <name evidence="12" type="ORF">SCFA_1320003</name>
</gene>
<dbReference type="InterPro" id="IPR032882">
    <property type="entry name" value="SrkA/RdoA"/>
</dbReference>
<evidence type="ECO:0000256" key="6">
    <source>
        <dbReference type="ARBA" id="ARBA00022741"/>
    </source>
</evidence>
<protein>
    <submittedName>
        <fullName evidence="12">Stress response kinase A</fullName>
        <ecNumber evidence="12">2.7.11.1</ecNumber>
    </submittedName>
</protein>
<keyword evidence="5" id="KW-0479">Metal-binding</keyword>
<keyword evidence="1" id="KW-0963">Cytoplasm</keyword>
<keyword evidence="2" id="KW-0723">Serine/threonine-protein kinase</keyword>
<dbReference type="Gene3D" id="1.20.1270.170">
    <property type="match status" value="1"/>
</dbReference>
<evidence type="ECO:0000256" key="4">
    <source>
        <dbReference type="ARBA" id="ARBA00022679"/>
    </source>
</evidence>
<dbReference type="GO" id="GO:0005524">
    <property type="term" value="F:ATP binding"/>
    <property type="evidence" value="ECO:0007669"/>
    <property type="project" value="UniProtKB-KW"/>
</dbReference>
<organism evidence="12">
    <name type="scientific">anaerobic digester metagenome</name>
    <dbReference type="NCBI Taxonomy" id="1263854"/>
    <lineage>
        <taxon>unclassified sequences</taxon>
        <taxon>metagenomes</taxon>
        <taxon>ecological metagenomes</taxon>
    </lineage>
</organism>
<proteinExistence type="inferred from homology"/>
<keyword evidence="10" id="KW-0346">Stress response</keyword>
<dbReference type="InterPro" id="IPR011009">
    <property type="entry name" value="Kinase-like_dom_sf"/>
</dbReference>
<evidence type="ECO:0000259" key="11">
    <source>
        <dbReference type="Pfam" id="PF01636"/>
    </source>
</evidence>
<dbReference type="GO" id="GO:0046872">
    <property type="term" value="F:metal ion binding"/>
    <property type="evidence" value="ECO:0007669"/>
    <property type="project" value="UniProtKB-KW"/>
</dbReference>
<keyword evidence="7 12" id="KW-0418">Kinase</keyword>
<keyword evidence="8" id="KW-0067">ATP-binding</keyword>
<keyword evidence="6" id="KW-0547">Nucleotide-binding</keyword>
<sequence length="337" mass="38705">MSKAAKIADFKHLTPEVLLDLVEKAYGVPMTGLTIPLPSYINRVYELQARRGERIIAKFYRPGRWSRTALEDEHQFLADCAAAEIPVVCPLVLPGGDTLAEADGGFFALFPKKSGREFEINTGDDLRRVGSLIARIHLVGQERVPNDRVVLSPEKATSNDLDFLIHGGFITPEHRSAFADLTSRIIENISGLFHEEHFIRIHGDCHRGNLLDRPGEGLMAIDFDDMMLGPPVQDLWMLLPDHAGRSRREIDLLLDGYEQFREFDYSSLTLIEPLRFMRIIYYLTWCARQLDDHDFRANHPDWGSETFWQREISDINHQFQVIMEHKVAWEEGRFFGE</sequence>
<dbReference type="EC" id="2.7.11.1" evidence="12"/>
<evidence type="ECO:0000256" key="1">
    <source>
        <dbReference type="ARBA" id="ARBA00022490"/>
    </source>
</evidence>
<dbReference type="Gene3D" id="3.30.200.70">
    <property type="match status" value="1"/>
</dbReference>
<feature type="domain" description="Aminoglycoside phosphotransferase" evidence="11">
    <location>
        <begin position="37"/>
        <end position="268"/>
    </location>
</feature>
<dbReference type="AlphaFoldDB" id="A0A485LVU8"/>
<dbReference type="Gene3D" id="1.10.510.10">
    <property type="entry name" value="Transferase(Phosphotransferase) domain 1"/>
    <property type="match status" value="1"/>
</dbReference>
<evidence type="ECO:0000256" key="9">
    <source>
        <dbReference type="ARBA" id="ARBA00022842"/>
    </source>
</evidence>
<dbReference type="EMBL" id="CAADRM010000038">
    <property type="protein sequence ID" value="VFU12345.1"/>
    <property type="molecule type" value="Genomic_DNA"/>
</dbReference>
<accession>A0A485LVU8</accession>
<keyword evidence="4 12" id="KW-0808">Transferase</keyword>
<dbReference type="Pfam" id="PF01636">
    <property type="entry name" value="APH"/>
    <property type="match status" value="1"/>
</dbReference>
<evidence type="ECO:0000256" key="7">
    <source>
        <dbReference type="ARBA" id="ARBA00022777"/>
    </source>
</evidence>
<dbReference type="GO" id="GO:0004674">
    <property type="term" value="F:protein serine/threonine kinase activity"/>
    <property type="evidence" value="ECO:0007669"/>
    <property type="project" value="UniProtKB-KW"/>
</dbReference>
<dbReference type="GO" id="GO:0005737">
    <property type="term" value="C:cytoplasm"/>
    <property type="evidence" value="ECO:0007669"/>
    <property type="project" value="TreeGrafter"/>
</dbReference>
<dbReference type="SUPFAM" id="SSF56112">
    <property type="entry name" value="Protein kinase-like (PK-like)"/>
    <property type="match status" value="1"/>
</dbReference>
<evidence type="ECO:0000313" key="12">
    <source>
        <dbReference type="EMBL" id="VFU12345.1"/>
    </source>
</evidence>
<evidence type="ECO:0000256" key="8">
    <source>
        <dbReference type="ARBA" id="ARBA00022840"/>
    </source>
</evidence>
<dbReference type="HAMAP" id="MF_01497">
    <property type="entry name" value="SrkA_kinase"/>
    <property type="match status" value="1"/>
</dbReference>
<reference evidence="12" key="1">
    <citation type="submission" date="2019-03" db="EMBL/GenBank/DDBJ databases">
        <authorList>
            <person name="Hao L."/>
        </authorList>
    </citation>
    <scope>NUCLEOTIDE SEQUENCE</scope>
</reference>
<keyword evidence="3" id="KW-0597">Phosphoprotein</keyword>
<dbReference type="InterPro" id="IPR002575">
    <property type="entry name" value="Aminoglycoside_PTrfase"/>
</dbReference>
<evidence type="ECO:0000256" key="2">
    <source>
        <dbReference type="ARBA" id="ARBA00022527"/>
    </source>
</evidence>
<dbReference type="PANTHER" id="PTHR39573">
    <property type="entry name" value="STRESS RESPONSE KINASE A"/>
    <property type="match status" value="1"/>
</dbReference>
<name>A0A485LVU8_9ZZZZ</name>
<evidence type="ECO:0000256" key="5">
    <source>
        <dbReference type="ARBA" id="ARBA00022723"/>
    </source>
</evidence>
<evidence type="ECO:0000256" key="10">
    <source>
        <dbReference type="ARBA" id="ARBA00023016"/>
    </source>
</evidence>
<evidence type="ECO:0000256" key="3">
    <source>
        <dbReference type="ARBA" id="ARBA00022553"/>
    </source>
</evidence>
<keyword evidence="9" id="KW-0460">Magnesium</keyword>
<dbReference type="NCBIfam" id="NF008738">
    <property type="entry name" value="PRK11768.1"/>
    <property type="match status" value="1"/>
</dbReference>
<dbReference type="PANTHER" id="PTHR39573:SF1">
    <property type="entry name" value="STRESS RESPONSE KINASE A"/>
    <property type="match status" value="1"/>
</dbReference>